<feature type="region of interest" description="Disordered" evidence="1">
    <location>
        <begin position="20"/>
        <end position="42"/>
    </location>
</feature>
<proteinExistence type="predicted"/>
<sequence length="57" mass="6162">MSQSNNPDVRVGCPQCNGTVNASLPPGSGLGSPSPNRLRGTETECRNCGHELEFYYY</sequence>
<evidence type="ECO:0000313" key="2">
    <source>
        <dbReference type="EMBL" id="AGB39151.1"/>
    </source>
</evidence>
<organism evidence="2 3">
    <name type="scientific">Natronococcus occultus SP4</name>
    <dbReference type="NCBI Taxonomy" id="694430"/>
    <lineage>
        <taxon>Archaea</taxon>
        <taxon>Methanobacteriati</taxon>
        <taxon>Methanobacteriota</taxon>
        <taxon>Stenosarchaea group</taxon>
        <taxon>Halobacteria</taxon>
        <taxon>Halobacteriales</taxon>
        <taxon>Natrialbaceae</taxon>
        <taxon>Natronococcus</taxon>
    </lineage>
</organism>
<dbReference type="AlphaFoldDB" id="L0K2B8"/>
<evidence type="ECO:0000256" key="1">
    <source>
        <dbReference type="SAM" id="MobiDB-lite"/>
    </source>
</evidence>
<dbReference type="eggNOG" id="arCOG10327">
    <property type="taxonomic scope" value="Archaea"/>
</dbReference>
<keyword evidence="3" id="KW-1185">Reference proteome</keyword>
<name>L0K2B8_9EURY</name>
<reference evidence="2 3" key="1">
    <citation type="submission" date="2012-11" db="EMBL/GenBank/DDBJ databases">
        <title>FINISHED of Natronococcus occultus SP4, DSM 3396.</title>
        <authorList>
            <consortium name="DOE Joint Genome Institute"/>
            <person name="Eisen J."/>
            <person name="Huntemann M."/>
            <person name="Wei C.-L."/>
            <person name="Han J."/>
            <person name="Detter J.C."/>
            <person name="Han C."/>
            <person name="Tapia R."/>
            <person name="Chen A."/>
            <person name="Kyrpides N."/>
            <person name="Mavromatis K."/>
            <person name="Markowitz V."/>
            <person name="Szeto E."/>
            <person name="Ivanova N."/>
            <person name="Mikhailova N."/>
            <person name="Ovchinnikova G."/>
            <person name="Pagani I."/>
            <person name="Pati A."/>
            <person name="Goodwin L."/>
            <person name="Nordberg H.P."/>
            <person name="Cantor M.N."/>
            <person name="Hua S.X."/>
            <person name="Woyke T."/>
            <person name="Eisen J."/>
            <person name="Klenk H.-P."/>
            <person name="Klenk H.-P."/>
        </authorList>
    </citation>
    <scope>NUCLEOTIDE SEQUENCE [LARGE SCALE GENOMIC DNA]</scope>
    <source>
        <strain evidence="2 3">SP4</strain>
    </source>
</reference>
<dbReference type="HOGENOM" id="CLU_3113162_0_0_2"/>
<protein>
    <submittedName>
        <fullName evidence="2">Uncharacterized protein</fullName>
    </submittedName>
</protein>
<dbReference type="Proteomes" id="UP000010878">
    <property type="component" value="Chromosome"/>
</dbReference>
<evidence type="ECO:0000313" key="3">
    <source>
        <dbReference type="Proteomes" id="UP000010878"/>
    </source>
</evidence>
<dbReference type="EMBL" id="CP003929">
    <property type="protein sequence ID" value="AGB39151.1"/>
    <property type="molecule type" value="Genomic_DNA"/>
</dbReference>
<accession>L0K2B8</accession>
<gene>
    <name evidence="2" type="ORF">Natoc_3419</name>
</gene>
<dbReference type="KEGG" id="nou:Natoc_3419"/>
<feature type="compositionally biased region" description="Low complexity" evidence="1">
    <location>
        <begin position="23"/>
        <end position="35"/>
    </location>
</feature>